<name>A0A8C9Z481_SANLU</name>
<sequence length="131" mass="14705">MLKIFNHWHGCRVVGTLVHSLWTCPEVTALWDGVRDTLSKVLNINVPLDPATCLLGIEPQGINCKSAQNIVTLACLATKSLILMNWKVSKANCFDMYNWLDEFLNLRSMEETASLLVYRDGDGNGLRAIIR</sequence>
<dbReference type="Ensembl" id="ENSSLUT00000032442.1">
    <property type="protein sequence ID" value="ENSSLUP00000031438.1"/>
    <property type="gene ID" value="ENSSLUG00000014053.1"/>
</dbReference>
<accession>A0A8C9Z481</accession>
<organism evidence="2 3">
    <name type="scientific">Sander lucioperca</name>
    <name type="common">Pike-perch</name>
    <name type="synonym">Perca lucioperca</name>
    <dbReference type="NCBI Taxonomy" id="283035"/>
    <lineage>
        <taxon>Eukaryota</taxon>
        <taxon>Metazoa</taxon>
        <taxon>Chordata</taxon>
        <taxon>Craniata</taxon>
        <taxon>Vertebrata</taxon>
        <taxon>Euteleostomi</taxon>
        <taxon>Actinopterygii</taxon>
        <taxon>Neopterygii</taxon>
        <taxon>Teleostei</taxon>
        <taxon>Neoteleostei</taxon>
        <taxon>Acanthomorphata</taxon>
        <taxon>Eupercaria</taxon>
        <taxon>Perciformes</taxon>
        <taxon>Percoidei</taxon>
        <taxon>Percidae</taxon>
        <taxon>Luciopercinae</taxon>
        <taxon>Sander</taxon>
    </lineage>
</organism>
<evidence type="ECO:0000313" key="3">
    <source>
        <dbReference type="Proteomes" id="UP000694568"/>
    </source>
</evidence>
<protein>
    <submittedName>
        <fullName evidence="2">Uncharacterized protein</fullName>
    </submittedName>
</protein>
<reference evidence="2" key="1">
    <citation type="submission" date="2025-08" db="UniProtKB">
        <authorList>
            <consortium name="Ensembl"/>
        </authorList>
    </citation>
    <scope>IDENTIFICATION</scope>
</reference>
<evidence type="ECO:0000313" key="2">
    <source>
        <dbReference type="Ensembl" id="ENSSLUP00000031438.1"/>
    </source>
</evidence>
<proteinExistence type="predicted"/>
<keyword evidence="1" id="KW-0732">Signal</keyword>
<dbReference type="Proteomes" id="UP000694568">
    <property type="component" value="Unplaced"/>
</dbReference>
<reference evidence="2" key="2">
    <citation type="submission" date="2025-09" db="UniProtKB">
        <authorList>
            <consortium name="Ensembl"/>
        </authorList>
    </citation>
    <scope>IDENTIFICATION</scope>
</reference>
<feature type="chain" id="PRO_5034717480" evidence="1">
    <location>
        <begin position="30"/>
        <end position="131"/>
    </location>
</feature>
<evidence type="ECO:0000256" key="1">
    <source>
        <dbReference type="SAM" id="SignalP"/>
    </source>
</evidence>
<feature type="signal peptide" evidence="1">
    <location>
        <begin position="1"/>
        <end position="29"/>
    </location>
</feature>
<keyword evidence="3" id="KW-1185">Reference proteome</keyword>
<dbReference type="AlphaFoldDB" id="A0A8C9Z481"/>
<dbReference type="GeneTree" id="ENSGT01030000237179"/>